<evidence type="ECO:0000313" key="1">
    <source>
        <dbReference type="EMBL" id="TWW10570.1"/>
    </source>
</evidence>
<dbReference type="Proteomes" id="UP000321083">
    <property type="component" value="Unassembled WGS sequence"/>
</dbReference>
<feature type="non-terminal residue" evidence="1">
    <location>
        <position position="1"/>
    </location>
</feature>
<proteinExistence type="predicted"/>
<reference evidence="1 2" key="2">
    <citation type="submission" date="2019-08" db="EMBL/GenBank/DDBJ databases">
        <authorList>
            <person name="Henke P."/>
        </authorList>
    </citation>
    <scope>NUCLEOTIDE SEQUENCE [LARGE SCALE GENOMIC DNA]</scope>
    <source>
        <strain evidence="1">Phe10_nw2017</strain>
    </source>
</reference>
<evidence type="ECO:0008006" key="3">
    <source>
        <dbReference type="Google" id="ProtNLM"/>
    </source>
</evidence>
<dbReference type="EMBL" id="SRHE01000085">
    <property type="protein sequence ID" value="TWW10570.1"/>
    <property type="molecule type" value="Genomic_DNA"/>
</dbReference>
<evidence type="ECO:0000313" key="2">
    <source>
        <dbReference type="Proteomes" id="UP000321083"/>
    </source>
</evidence>
<gene>
    <name evidence="1" type="ORF">E3A20_06400</name>
</gene>
<sequence length="299" mass="33110">KVSHADSSFPAENHASIPGSTVQAVLLAEHLPAGWQPAKLGSRIFRQHTSVGLAAPEQLTTAGTARQDRGHTLLLLTLPDLTPAADFSLNQPQTDALRIWVAAGHSVDDGPCQLIQLQGVLMCVGSSRAAISGTPDRIQAVSGSVLEHCWLQAQMLRLEQQISERWHELDEDTPAAFELTEPMLDRRQQLQDRFRQMIATKALLARLAPLIDCPAVWPPTLTTQAAERLREKSRLSDRLQFLRDHLEVFERVYEPCGQRISDFLSSRKSHTLEWVIIVLLAFETLLLVVDLLSSLSAGT</sequence>
<comment type="caution">
    <text evidence="1">The sequence shown here is derived from an EMBL/GenBank/DDBJ whole genome shotgun (WGS) entry which is preliminary data.</text>
</comment>
<name>A0A5C6M6W3_9PLAN</name>
<organism evidence="1 2">
    <name type="scientific">Planctomyces bekefii</name>
    <dbReference type="NCBI Taxonomy" id="1653850"/>
    <lineage>
        <taxon>Bacteria</taxon>
        <taxon>Pseudomonadati</taxon>
        <taxon>Planctomycetota</taxon>
        <taxon>Planctomycetia</taxon>
        <taxon>Planctomycetales</taxon>
        <taxon>Planctomycetaceae</taxon>
        <taxon>Planctomyces</taxon>
    </lineage>
</organism>
<protein>
    <recommendedName>
        <fullName evidence="3">DUF155 domain-containing protein</fullName>
    </recommendedName>
</protein>
<dbReference type="AlphaFoldDB" id="A0A5C6M6W3"/>
<reference evidence="1 2" key="1">
    <citation type="submission" date="2019-08" db="EMBL/GenBank/DDBJ databases">
        <title>100 year-old enigma solved: identification of Planctomyces bekefii, the type genus and species of the phylum Planctomycetes.</title>
        <authorList>
            <person name="Svetlana D.N."/>
            <person name="Overmann J."/>
        </authorList>
    </citation>
    <scope>NUCLEOTIDE SEQUENCE [LARGE SCALE GENOMIC DNA]</scope>
    <source>
        <strain evidence="1">Phe10_nw2017</strain>
    </source>
</reference>
<accession>A0A5C6M6W3</accession>
<keyword evidence="2" id="KW-1185">Reference proteome</keyword>